<accession>A0AAV6JD33</accession>
<dbReference type="AlphaFoldDB" id="A0AAV6JD33"/>
<proteinExistence type="predicted"/>
<feature type="compositionally biased region" description="Basic and acidic residues" evidence="1">
    <location>
        <begin position="51"/>
        <end position="61"/>
    </location>
</feature>
<keyword evidence="2" id="KW-0732">Signal</keyword>
<evidence type="ECO:0000313" key="4">
    <source>
        <dbReference type="Proteomes" id="UP000823749"/>
    </source>
</evidence>
<evidence type="ECO:0000313" key="3">
    <source>
        <dbReference type="EMBL" id="KAG5538045.1"/>
    </source>
</evidence>
<organism evidence="3 4">
    <name type="scientific">Rhododendron griersonianum</name>
    <dbReference type="NCBI Taxonomy" id="479676"/>
    <lineage>
        <taxon>Eukaryota</taxon>
        <taxon>Viridiplantae</taxon>
        <taxon>Streptophyta</taxon>
        <taxon>Embryophyta</taxon>
        <taxon>Tracheophyta</taxon>
        <taxon>Spermatophyta</taxon>
        <taxon>Magnoliopsida</taxon>
        <taxon>eudicotyledons</taxon>
        <taxon>Gunneridae</taxon>
        <taxon>Pentapetalae</taxon>
        <taxon>asterids</taxon>
        <taxon>Ericales</taxon>
        <taxon>Ericaceae</taxon>
        <taxon>Ericoideae</taxon>
        <taxon>Rhodoreae</taxon>
        <taxon>Rhododendron</taxon>
    </lineage>
</organism>
<sequence>MKNYCYLRSLAAFVLALVLILHSSAGGAQASRLLLAKEQSSSAASQAFHDLQPDGKEDPFKKVGSSLRICPPTGQNPTQNK</sequence>
<name>A0AAV6JD33_9ERIC</name>
<dbReference type="Proteomes" id="UP000823749">
    <property type="component" value="Chromosome 8"/>
</dbReference>
<comment type="caution">
    <text evidence="3">The sequence shown here is derived from an EMBL/GenBank/DDBJ whole genome shotgun (WGS) entry which is preliminary data.</text>
</comment>
<evidence type="ECO:0000256" key="1">
    <source>
        <dbReference type="SAM" id="MobiDB-lite"/>
    </source>
</evidence>
<feature type="signal peptide" evidence="2">
    <location>
        <begin position="1"/>
        <end position="30"/>
    </location>
</feature>
<keyword evidence="4" id="KW-1185">Reference proteome</keyword>
<feature type="chain" id="PRO_5043630373" evidence="2">
    <location>
        <begin position="31"/>
        <end position="81"/>
    </location>
</feature>
<reference evidence="3" key="1">
    <citation type="submission" date="2020-08" db="EMBL/GenBank/DDBJ databases">
        <title>Plant Genome Project.</title>
        <authorList>
            <person name="Zhang R.-G."/>
        </authorList>
    </citation>
    <scope>NUCLEOTIDE SEQUENCE</scope>
    <source>
        <strain evidence="3">WSP0</strain>
        <tissue evidence="3">Leaf</tissue>
    </source>
</reference>
<evidence type="ECO:0000256" key="2">
    <source>
        <dbReference type="SAM" id="SignalP"/>
    </source>
</evidence>
<protein>
    <submittedName>
        <fullName evidence="3">Uncharacterized protein</fullName>
    </submittedName>
</protein>
<gene>
    <name evidence="3" type="ORF">RHGRI_025211</name>
</gene>
<dbReference type="EMBL" id="JACTNZ010000008">
    <property type="protein sequence ID" value="KAG5538045.1"/>
    <property type="molecule type" value="Genomic_DNA"/>
</dbReference>
<feature type="region of interest" description="Disordered" evidence="1">
    <location>
        <begin position="45"/>
        <end position="81"/>
    </location>
</feature>